<evidence type="ECO:0000256" key="1">
    <source>
        <dbReference type="SAM" id="MobiDB-lite"/>
    </source>
</evidence>
<proteinExistence type="predicted"/>
<evidence type="ECO:0008006" key="4">
    <source>
        <dbReference type="Google" id="ProtNLM"/>
    </source>
</evidence>
<feature type="region of interest" description="Disordered" evidence="1">
    <location>
        <begin position="23"/>
        <end position="62"/>
    </location>
</feature>
<organism evidence="2 3">
    <name type="scientific">Henosepilachna vigintioctopunctata</name>
    <dbReference type="NCBI Taxonomy" id="420089"/>
    <lineage>
        <taxon>Eukaryota</taxon>
        <taxon>Metazoa</taxon>
        <taxon>Ecdysozoa</taxon>
        <taxon>Arthropoda</taxon>
        <taxon>Hexapoda</taxon>
        <taxon>Insecta</taxon>
        <taxon>Pterygota</taxon>
        <taxon>Neoptera</taxon>
        <taxon>Endopterygota</taxon>
        <taxon>Coleoptera</taxon>
        <taxon>Polyphaga</taxon>
        <taxon>Cucujiformia</taxon>
        <taxon>Coccinelloidea</taxon>
        <taxon>Coccinellidae</taxon>
        <taxon>Epilachninae</taxon>
        <taxon>Epilachnini</taxon>
        <taxon>Henosepilachna</taxon>
    </lineage>
</organism>
<accession>A0AAW1V393</accession>
<dbReference type="EMBL" id="JARQZJ010000099">
    <property type="protein sequence ID" value="KAK9886349.1"/>
    <property type="molecule type" value="Genomic_DNA"/>
</dbReference>
<keyword evidence="3" id="KW-1185">Reference proteome</keyword>
<evidence type="ECO:0000313" key="3">
    <source>
        <dbReference type="Proteomes" id="UP001431783"/>
    </source>
</evidence>
<evidence type="ECO:0000313" key="2">
    <source>
        <dbReference type="EMBL" id="KAK9886349.1"/>
    </source>
</evidence>
<comment type="caution">
    <text evidence="2">The sequence shown here is derived from an EMBL/GenBank/DDBJ whole genome shotgun (WGS) entry which is preliminary data.</text>
</comment>
<dbReference type="Proteomes" id="UP001431783">
    <property type="component" value="Unassembled WGS sequence"/>
</dbReference>
<sequence length="166" mass="19389">MKGMKRRKNVKCDSIFSFEHNLKSNPAQPGVEDPVLAAKKRKKKAKEDPVREPSNVMRAKPSFGVRQDIKSHCLGNEPVLTYGEPRRAYDPPKYIPPKTKKYLKDRVEARKMYEKDLNFCKHIFEPTQMPKTSEKGKVLQVKATLPPKLPREKRIFYSFDRIPYIE</sequence>
<reference evidence="2 3" key="1">
    <citation type="submission" date="2023-03" db="EMBL/GenBank/DDBJ databases">
        <title>Genome insight into feeding habits of ladybird beetles.</title>
        <authorList>
            <person name="Li H.-S."/>
            <person name="Huang Y.-H."/>
            <person name="Pang H."/>
        </authorList>
    </citation>
    <scope>NUCLEOTIDE SEQUENCE [LARGE SCALE GENOMIC DNA]</scope>
    <source>
        <strain evidence="2">SYSU_2023b</strain>
        <tissue evidence="2">Whole body</tissue>
    </source>
</reference>
<dbReference type="AlphaFoldDB" id="A0AAW1V393"/>
<name>A0AAW1V393_9CUCU</name>
<gene>
    <name evidence="2" type="ORF">WA026_015866</name>
</gene>
<protein>
    <recommendedName>
        <fullName evidence="4">Enkurin</fullName>
    </recommendedName>
</protein>